<reference evidence="1" key="1">
    <citation type="submission" date="2021-06" db="EMBL/GenBank/DDBJ databases">
        <authorList>
            <person name="Kallberg Y."/>
            <person name="Tangrot J."/>
            <person name="Rosling A."/>
        </authorList>
    </citation>
    <scope>NUCLEOTIDE SEQUENCE</scope>
    <source>
        <strain evidence="1">CL551</strain>
    </source>
</reference>
<protein>
    <submittedName>
        <fullName evidence="1">4248_t:CDS:1</fullName>
    </submittedName>
</protein>
<keyword evidence="2" id="KW-1185">Reference proteome</keyword>
<organism evidence="1 2">
    <name type="scientific">Acaulospora morrowiae</name>
    <dbReference type="NCBI Taxonomy" id="94023"/>
    <lineage>
        <taxon>Eukaryota</taxon>
        <taxon>Fungi</taxon>
        <taxon>Fungi incertae sedis</taxon>
        <taxon>Mucoromycota</taxon>
        <taxon>Glomeromycotina</taxon>
        <taxon>Glomeromycetes</taxon>
        <taxon>Diversisporales</taxon>
        <taxon>Acaulosporaceae</taxon>
        <taxon>Acaulospora</taxon>
    </lineage>
</organism>
<dbReference type="Proteomes" id="UP000789342">
    <property type="component" value="Unassembled WGS sequence"/>
</dbReference>
<evidence type="ECO:0000313" key="1">
    <source>
        <dbReference type="EMBL" id="CAG8507441.1"/>
    </source>
</evidence>
<gene>
    <name evidence="1" type="ORF">AMORRO_LOCUS3559</name>
</gene>
<dbReference type="EMBL" id="CAJVPV010001760">
    <property type="protein sequence ID" value="CAG8507441.1"/>
    <property type="molecule type" value="Genomic_DNA"/>
</dbReference>
<comment type="caution">
    <text evidence="1">The sequence shown here is derived from an EMBL/GenBank/DDBJ whole genome shotgun (WGS) entry which is preliminary data.</text>
</comment>
<evidence type="ECO:0000313" key="2">
    <source>
        <dbReference type="Proteomes" id="UP000789342"/>
    </source>
</evidence>
<accession>A0A9N9F3L4</accession>
<proteinExistence type="predicted"/>
<dbReference type="AlphaFoldDB" id="A0A9N9F3L4"/>
<sequence length="103" mass="11702">MTSIVVANDVMFQNGRSLFLLEVDPLLMSEFIDLPCINDGWGLITHPRAFYVYKLGEPHAKGLVARRDPRISKRVVDSFPNDETRDDELFGQVQEIIGKKPTL</sequence>
<name>A0A9N9F3L4_9GLOM</name>